<dbReference type="KEGG" id="lng:BSQ50_00685"/>
<name>A0A3S6QSY5_9LACO</name>
<dbReference type="EMBL" id="CP018180">
    <property type="protein sequence ID" value="AUJ31214.1"/>
    <property type="molecule type" value="Genomic_DNA"/>
</dbReference>
<evidence type="ECO:0000259" key="8">
    <source>
        <dbReference type="PROSITE" id="PS52029"/>
    </source>
</evidence>
<dbReference type="AlphaFoldDB" id="A0A3S6QSY5"/>
<keyword evidence="10" id="KW-1185">Reference proteome</keyword>
<organism evidence="9 10">
    <name type="scientific">Liquorilactobacillus nagelii</name>
    <dbReference type="NCBI Taxonomy" id="82688"/>
    <lineage>
        <taxon>Bacteria</taxon>
        <taxon>Bacillati</taxon>
        <taxon>Bacillota</taxon>
        <taxon>Bacilli</taxon>
        <taxon>Lactobacillales</taxon>
        <taxon>Lactobacillaceae</taxon>
        <taxon>Liquorilactobacillus</taxon>
    </lineage>
</organism>
<evidence type="ECO:0000256" key="1">
    <source>
        <dbReference type="ARBA" id="ARBA00004752"/>
    </source>
</evidence>
<evidence type="ECO:0000256" key="5">
    <source>
        <dbReference type="ARBA" id="ARBA00023316"/>
    </source>
</evidence>
<evidence type="ECO:0000256" key="4">
    <source>
        <dbReference type="ARBA" id="ARBA00022984"/>
    </source>
</evidence>
<evidence type="ECO:0000256" key="7">
    <source>
        <dbReference type="SAM" id="Coils"/>
    </source>
</evidence>
<dbReference type="GO" id="GO:0009252">
    <property type="term" value="P:peptidoglycan biosynthetic process"/>
    <property type="evidence" value="ECO:0007669"/>
    <property type="project" value="UniProtKB-UniPathway"/>
</dbReference>
<gene>
    <name evidence="9" type="ORF">BSQ50_00685</name>
</gene>
<evidence type="ECO:0000256" key="3">
    <source>
        <dbReference type="ARBA" id="ARBA00022960"/>
    </source>
</evidence>
<keyword evidence="3 6" id="KW-0133">Cell shape</keyword>
<keyword evidence="2" id="KW-0808">Transferase</keyword>
<dbReference type="InterPro" id="IPR038063">
    <property type="entry name" value="Transpep_catalytic_dom"/>
</dbReference>
<dbReference type="Gene3D" id="2.40.440.10">
    <property type="entry name" value="L,D-transpeptidase catalytic domain-like"/>
    <property type="match status" value="1"/>
</dbReference>
<proteinExistence type="predicted"/>
<feature type="domain" description="L,D-TPase catalytic" evidence="8">
    <location>
        <begin position="80"/>
        <end position="210"/>
    </location>
</feature>
<keyword evidence="4 6" id="KW-0573">Peptidoglycan synthesis</keyword>
<feature type="coiled-coil region" evidence="7">
    <location>
        <begin position="25"/>
        <end position="52"/>
    </location>
</feature>
<evidence type="ECO:0000313" key="10">
    <source>
        <dbReference type="Proteomes" id="UP000324497"/>
    </source>
</evidence>
<dbReference type="Proteomes" id="UP000324497">
    <property type="component" value="Chromosome"/>
</dbReference>
<comment type="pathway">
    <text evidence="1 6">Cell wall biogenesis; peptidoglycan biosynthesis.</text>
</comment>
<dbReference type="CDD" id="cd16913">
    <property type="entry name" value="YkuD_like"/>
    <property type="match status" value="1"/>
</dbReference>
<dbReference type="InterPro" id="IPR005490">
    <property type="entry name" value="LD_TPept_cat_dom"/>
</dbReference>
<dbReference type="UniPathway" id="UPA00219"/>
<dbReference type="GO" id="GO:0008360">
    <property type="term" value="P:regulation of cell shape"/>
    <property type="evidence" value="ECO:0007669"/>
    <property type="project" value="UniProtKB-UniRule"/>
</dbReference>
<protein>
    <recommendedName>
        <fullName evidence="8">L,D-TPase catalytic domain-containing protein</fullName>
    </recommendedName>
</protein>
<reference evidence="9 10" key="1">
    <citation type="submission" date="2016-11" db="EMBL/GenBank/DDBJ databases">
        <title>Interaction between Lactobacillus species and yeast in water kefir.</title>
        <authorList>
            <person name="Behr J."/>
            <person name="Xu D."/>
            <person name="Vogel R.F."/>
        </authorList>
    </citation>
    <scope>NUCLEOTIDE SEQUENCE [LARGE SCALE GENOMIC DNA]</scope>
    <source>
        <strain evidence="9 10">TMW 1.1827</strain>
    </source>
</reference>
<dbReference type="RefSeq" id="WP_148126179.1">
    <property type="nucleotide sequence ID" value="NZ_CP018180.1"/>
</dbReference>
<accession>A0A3S6QSY5</accession>
<dbReference type="PROSITE" id="PS52029">
    <property type="entry name" value="LD_TPASE"/>
    <property type="match status" value="1"/>
</dbReference>
<dbReference type="SUPFAM" id="SSF141523">
    <property type="entry name" value="L,D-transpeptidase catalytic domain-like"/>
    <property type="match status" value="1"/>
</dbReference>
<sequence>MKKGKTLAWLIALIFVVLAGWSYVYVKQTEKRNAVKIEKEEHNEQNKKLASRNRHLRYPINWRKSSQTIQYPNAAAVTDLSVKVSLTEQRVYLLSGKKTIYTMYAATTRKIQGKSAQVPVGTSEIEPKKGEFFYNPQTDQGGKYWVSWKGNGKYLFQTVPTNIRKEYLTDKASLLGKKEKVNTHGNIWLSVKDAKWFYNNIPSGTKVVVVR</sequence>
<keyword evidence="7" id="KW-0175">Coiled coil</keyword>
<dbReference type="GO" id="GO:0016740">
    <property type="term" value="F:transferase activity"/>
    <property type="evidence" value="ECO:0007669"/>
    <property type="project" value="UniProtKB-KW"/>
</dbReference>
<evidence type="ECO:0000313" key="9">
    <source>
        <dbReference type="EMBL" id="AUJ31214.1"/>
    </source>
</evidence>
<dbReference type="GO" id="GO:0071555">
    <property type="term" value="P:cell wall organization"/>
    <property type="evidence" value="ECO:0007669"/>
    <property type="project" value="UniProtKB-UniRule"/>
</dbReference>
<comment type="caution">
    <text evidence="6">Lacks conserved residue(s) required for the propagation of feature annotation.</text>
</comment>
<dbReference type="Pfam" id="PF03734">
    <property type="entry name" value="YkuD"/>
    <property type="match status" value="1"/>
</dbReference>
<evidence type="ECO:0000256" key="2">
    <source>
        <dbReference type="ARBA" id="ARBA00022679"/>
    </source>
</evidence>
<evidence type="ECO:0000256" key="6">
    <source>
        <dbReference type="PROSITE-ProRule" id="PRU01373"/>
    </source>
</evidence>
<keyword evidence="5 6" id="KW-0961">Cell wall biogenesis/degradation</keyword>